<evidence type="ECO:0000313" key="7">
    <source>
        <dbReference type="Proteomes" id="UP001609176"/>
    </source>
</evidence>
<dbReference type="PANTHER" id="PTHR43273">
    <property type="entry name" value="ANAEROBIC SULFATASE-MATURATING ENZYME HOMOLOG ASLB-RELATED"/>
    <property type="match status" value="1"/>
</dbReference>
<dbReference type="RefSeq" id="WP_395124376.1">
    <property type="nucleotide sequence ID" value="NZ_JBIMSP010000013.1"/>
</dbReference>
<dbReference type="NCBIfam" id="TIGR04269">
    <property type="entry name" value="SAM_SPASM_FxsB"/>
    <property type="match status" value="1"/>
</dbReference>
<dbReference type="SFLD" id="SFLDS00029">
    <property type="entry name" value="Radical_SAM"/>
    <property type="match status" value="1"/>
</dbReference>
<dbReference type="SFLD" id="SFLDG01386">
    <property type="entry name" value="main_SPASM_domain-containing"/>
    <property type="match status" value="1"/>
</dbReference>
<dbReference type="PROSITE" id="PS51918">
    <property type="entry name" value="RADICAL_SAM"/>
    <property type="match status" value="1"/>
</dbReference>
<evidence type="ECO:0000256" key="4">
    <source>
        <dbReference type="ARBA" id="ARBA00023014"/>
    </source>
</evidence>
<sequence>MASSVHTTPDMTDLWPYDGSCDFQTLREEGWKPRPINEYIFKIQTRCNLNCDYCYVYNLGDDSWKSAPADMSDEIIAASANKIRDHALSHGLGGVGISIHGGEPLLRGIRSVENFVEIMRAGLQPLAVEVSMQTNATLVTEDVARRLYDLDIHVGVSLDGDLRANSHRLDLGGKSSYRRVVAGISNLAKFPGLIQGALAVIDLENDPVSVYESIKELGFTSLDTLLPHATWEAIPAGKTADRSVTAPAPYAEWLIALYRHWSTQEGRIRLRMFDDILHLLLGGENSFESVGLGPTQLATIESNGDIELVDSIGFTYAGAADTGANVLHNEIDEILEHPGVICRQIGADALPESCRRCPIVDVCGGGLISHRWDAVNGFKNPTVYCSDMYRLIEFIEADLYQRIDVQLATA</sequence>
<dbReference type="Gene3D" id="3.20.20.70">
    <property type="entry name" value="Aldolase class I"/>
    <property type="match status" value="1"/>
</dbReference>
<dbReference type="InterPro" id="IPR013785">
    <property type="entry name" value="Aldolase_TIM"/>
</dbReference>
<keyword evidence="1" id="KW-0949">S-adenosyl-L-methionine</keyword>
<keyword evidence="3" id="KW-0408">Iron</keyword>
<dbReference type="EMBL" id="JBIMSP010000013">
    <property type="protein sequence ID" value="MFH5242392.1"/>
    <property type="molecule type" value="Genomic_DNA"/>
</dbReference>
<evidence type="ECO:0000256" key="3">
    <source>
        <dbReference type="ARBA" id="ARBA00023004"/>
    </source>
</evidence>
<comment type="caution">
    <text evidence="6">The sequence shown here is derived from an EMBL/GenBank/DDBJ whole genome shotgun (WGS) entry which is preliminary data.</text>
</comment>
<evidence type="ECO:0000256" key="1">
    <source>
        <dbReference type="ARBA" id="ARBA00022691"/>
    </source>
</evidence>
<dbReference type="CDD" id="cd01335">
    <property type="entry name" value="Radical_SAM"/>
    <property type="match status" value="1"/>
</dbReference>
<dbReference type="InterPro" id="IPR058240">
    <property type="entry name" value="rSAM_sf"/>
</dbReference>
<evidence type="ECO:0000313" key="6">
    <source>
        <dbReference type="EMBL" id="MFH5242392.1"/>
    </source>
</evidence>
<evidence type="ECO:0000259" key="5">
    <source>
        <dbReference type="PROSITE" id="PS51918"/>
    </source>
</evidence>
<dbReference type="PANTHER" id="PTHR43273:SF8">
    <property type="entry name" value="RADICAL SAM DOMAIN PROTEIN"/>
    <property type="match status" value="1"/>
</dbReference>
<dbReference type="Proteomes" id="UP001609176">
    <property type="component" value="Unassembled WGS sequence"/>
</dbReference>
<gene>
    <name evidence="6" type="ORF">ACHIPV_10930</name>
</gene>
<dbReference type="InterPro" id="IPR023867">
    <property type="entry name" value="Sulphatase_maturase_rSAM"/>
</dbReference>
<evidence type="ECO:0000256" key="2">
    <source>
        <dbReference type="ARBA" id="ARBA00022723"/>
    </source>
</evidence>
<name>A0ABW7KKT4_9NOCA</name>
<feature type="domain" description="Radical SAM core" evidence="5">
    <location>
        <begin position="31"/>
        <end position="264"/>
    </location>
</feature>
<keyword evidence="4" id="KW-0411">Iron-sulfur</keyword>
<keyword evidence="2" id="KW-0479">Metal-binding</keyword>
<proteinExistence type="predicted"/>
<accession>A0ABW7KKT4</accession>
<organism evidence="6 7">
    <name type="scientific">Antrihabitans spumae</name>
    <dbReference type="NCBI Taxonomy" id="3373370"/>
    <lineage>
        <taxon>Bacteria</taxon>
        <taxon>Bacillati</taxon>
        <taxon>Actinomycetota</taxon>
        <taxon>Actinomycetes</taxon>
        <taxon>Mycobacteriales</taxon>
        <taxon>Nocardiaceae</taxon>
        <taxon>Antrihabitans</taxon>
    </lineage>
</organism>
<protein>
    <submittedName>
        <fullName evidence="6">FxsB family cyclophane-forming radical SAM/SPASM peptide maturase</fullName>
    </submittedName>
</protein>
<dbReference type="Pfam" id="PF04055">
    <property type="entry name" value="Radical_SAM"/>
    <property type="match status" value="1"/>
</dbReference>
<dbReference type="SUPFAM" id="SSF102114">
    <property type="entry name" value="Radical SAM enzymes"/>
    <property type="match status" value="1"/>
</dbReference>
<dbReference type="SFLD" id="SFLDG01072">
    <property type="entry name" value="dehydrogenase_like"/>
    <property type="match status" value="1"/>
</dbReference>
<dbReference type="InterPro" id="IPR026335">
    <property type="entry name" value="rSAM_SPASM_FxsB"/>
</dbReference>
<reference evidence="6 7" key="1">
    <citation type="submission" date="2024-10" db="EMBL/GenBank/DDBJ databases">
        <authorList>
            <person name="Riesco R."/>
        </authorList>
    </citation>
    <scope>NUCLEOTIDE SEQUENCE [LARGE SCALE GENOMIC DNA]</scope>
    <source>
        <strain evidence="6 7">NCIMB 15448</strain>
    </source>
</reference>
<dbReference type="SFLD" id="SFLDG01067">
    <property type="entry name" value="SPASM/twitch_domain_containing"/>
    <property type="match status" value="1"/>
</dbReference>
<dbReference type="InterPro" id="IPR007197">
    <property type="entry name" value="rSAM"/>
</dbReference>